<sequence>MDRIAIISDIHGNMPALEAVLADIKNKNIRIIYCLGDLAGKGPNPAEAVDTIRENCEVVIKGNWDHFLTEQKGQEVLTWHQSRLGAERLKYLRDLPMYKEFYISGKLLRLCHASPNDLFHRVYLSTKRRERLKLFEATPTLDIEADVVGYGDIHGAHVDYFAGKTIFNVGSVGNPLDITQASYGIIEGILNSKHPSSFTIALVRVPYDIDLAVNQAGLTDMPEKQEYIKELKTGIYRGLTKHKKEG</sequence>
<dbReference type="STRING" id="476652.DEAC_c05290"/>
<dbReference type="Pfam" id="PF12850">
    <property type="entry name" value="Metallophos_2"/>
    <property type="match status" value="1"/>
</dbReference>
<feature type="domain" description="Calcineurin-like phosphoesterase" evidence="2">
    <location>
        <begin position="3"/>
        <end position="187"/>
    </location>
</feature>
<evidence type="ECO:0000256" key="1">
    <source>
        <dbReference type="ARBA" id="ARBA00008950"/>
    </source>
</evidence>
<dbReference type="PANTHER" id="PTHR42850">
    <property type="entry name" value="METALLOPHOSPHOESTERASE"/>
    <property type="match status" value="1"/>
</dbReference>
<dbReference type="Proteomes" id="UP000036356">
    <property type="component" value="Unassembled WGS sequence"/>
</dbReference>
<dbReference type="GO" id="GO:0016791">
    <property type="term" value="F:phosphatase activity"/>
    <property type="evidence" value="ECO:0007669"/>
    <property type="project" value="TreeGrafter"/>
</dbReference>
<dbReference type="AlphaFoldDB" id="A0A0J1FVI4"/>
<keyword evidence="4" id="KW-1185">Reference proteome</keyword>
<dbReference type="InterPro" id="IPR029052">
    <property type="entry name" value="Metallo-depent_PP-like"/>
</dbReference>
<dbReference type="RefSeq" id="WP_047808478.1">
    <property type="nucleotide sequence ID" value="NZ_LDZY01000002.1"/>
</dbReference>
<evidence type="ECO:0000259" key="2">
    <source>
        <dbReference type="Pfam" id="PF12850"/>
    </source>
</evidence>
<comment type="similarity">
    <text evidence="1">Belongs to the metallophosphoesterase superfamily. YfcE family.</text>
</comment>
<dbReference type="EMBL" id="LDZY01000002">
    <property type="protein sequence ID" value="KLU67317.1"/>
    <property type="molecule type" value="Genomic_DNA"/>
</dbReference>
<dbReference type="CDD" id="cd00838">
    <property type="entry name" value="MPP_superfamily"/>
    <property type="match status" value="1"/>
</dbReference>
<dbReference type="PIRSF" id="PIRSF000883">
    <property type="entry name" value="Pesterase_MJ0912"/>
    <property type="match status" value="1"/>
</dbReference>
<dbReference type="InterPro" id="IPR011152">
    <property type="entry name" value="Pesterase_MJ0912"/>
</dbReference>
<reference evidence="3 4" key="1">
    <citation type="submission" date="2015-06" db="EMBL/GenBank/DDBJ databases">
        <title>Draft genome of the moderately acidophilic sulfate reducer Candidatus Desulfosporosinus acididurans strain M1.</title>
        <authorList>
            <person name="Poehlein A."/>
            <person name="Petzsch P."/>
            <person name="Johnson B.D."/>
            <person name="Schloemann M."/>
            <person name="Daniel R."/>
            <person name="Muehling M."/>
        </authorList>
    </citation>
    <scope>NUCLEOTIDE SEQUENCE [LARGE SCALE GENOMIC DNA]</scope>
    <source>
        <strain evidence="3 4">M1</strain>
    </source>
</reference>
<dbReference type="PANTHER" id="PTHR42850:SF2">
    <property type="entry name" value="BLL5683 PROTEIN"/>
    <property type="match status" value="1"/>
</dbReference>
<name>A0A0J1FVI4_9FIRM</name>
<dbReference type="PATRIC" id="fig|476652.3.peg.536"/>
<dbReference type="Gene3D" id="3.60.21.10">
    <property type="match status" value="1"/>
</dbReference>
<proteinExistence type="inferred from homology"/>
<dbReference type="GO" id="GO:0005737">
    <property type="term" value="C:cytoplasm"/>
    <property type="evidence" value="ECO:0007669"/>
    <property type="project" value="TreeGrafter"/>
</dbReference>
<accession>A0A0J1FVI4</accession>
<dbReference type="InterPro" id="IPR024654">
    <property type="entry name" value="Calcineurin-like_PHP_lpxH"/>
</dbReference>
<comment type="caution">
    <text evidence="3">The sequence shown here is derived from an EMBL/GenBank/DDBJ whole genome shotgun (WGS) entry which is preliminary data.</text>
</comment>
<evidence type="ECO:0000313" key="3">
    <source>
        <dbReference type="EMBL" id="KLU67317.1"/>
    </source>
</evidence>
<gene>
    <name evidence="3" type="ORF">DEAC_c05290</name>
</gene>
<dbReference type="InterPro" id="IPR050126">
    <property type="entry name" value="Ap4A_hydrolase"/>
</dbReference>
<organism evidence="3 4">
    <name type="scientific">Desulfosporosinus acididurans</name>
    <dbReference type="NCBI Taxonomy" id="476652"/>
    <lineage>
        <taxon>Bacteria</taxon>
        <taxon>Bacillati</taxon>
        <taxon>Bacillota</taxon>
        <taxon>Clostridia</taxon>
        <taxon>Eubacteriales</taxon>
        <taxon>Desulfitobacteriaceae</taxon>
        <taxon>Desulfosporosinus</taxon>
    </lineage>
</organism>
<evidence type="ECO:0000313" key="4">
    <source>
        <dbReference type="Proteomes" id="UP000036356"/>
    </source>
</evidence>
<dbReference type="SUPFAM" id="SSF56300">
    <property type="entry name" value="Metallo-dependent phosphatases"/>
    <property type="match status" value="1"/>
</dbReference>
<protein>
    <submittedName>
        <fullName evidence="3">Phosphodiesterase</fullName>
    </submittedName>
</protein>